<accession>A0A1H3SW60</accession>
<name>A0A1H3SW60_9MICO</name>
<reference evidence="1 2" key="1">
    <citation type="submission" date="2016-10" db="EMBL/GenBank/DDBJ databases">
        <authorList>
            <person name="de Groot N.N."/>
        </authorList>
    </citation>
    <scope>NUCLEOTIDE SEQUENCE [LARGE SCALE GENOMIC DNA]</scope>
    <source>
        <strain evidence="1 2">CGMCC 4.3491</strain>
    </source>
</reference>
<evidence type="ECO:0000313" key="1">
    <source>
        <dbReference type="EMBL" id="SDZ42174.1"/>
    </source>
</evidence>
<dbReference type="Proteomes" id="UP000198891">
    <property type="component" value="Unassembled WGS sequence"/>
</dbReference>
<dbReference type="AlphaFoldDB" id="A0A1H3SW60"/>
<dbReference type="RefSeq" id="WP_092556660.1">
    <property type="nucleotide sequence ID" value="NZ_FNPZ01000004.1"/>
</dbReference>
<evidence type="ECO:0000313" key="2">
    <source>
        <dbReference type="Proteomes" id="UP000198891"/>
    </source>
</evidence>
<dbReference type="EMBL" id="FNPZ01000004">
    <property type="protein sequence ID" value="SDZ42174.1"/>
    <property type="molecule type" value="Genomic_DNA"/>
</dbReference>
<sequence>MEWSDGSAGILDPVPLVDERGCTVRVTITPAADGPAGRPRIALSHGEDASGWWIGVDEQGRAVVGLGTVAGPVSLAAGAPLAPGEAAAIAALLPGAPGERLEIRVRAAGWIEEAAASVVVGARMLPPRGRFRRGARSERGGELILPFHGTVSGLMVTPGKHP</sequence>
<gene>
    <name evidence="1" type="ORF">SAMN05216554_3762</name>
</gene>
<dbReference type="STRING" id="381665.SAMN05216554_3762"/>
<protein>
    <submittedName>
        <fullName evidence="1">Uncharacterized protein</fullName>
    </submittedName>
</protein>
<organism evidence="1 2">
    <name type="scientific">Herbiconiux ginsengi</name>
    <dbReference type="NCBI Taxonomy" id="381665"/>
    <lineage>
        <taxon>Bacteria</taxon>
        <taxon>Bacillati</taxon>
        <taxon>Actinomycetota</taxon>
        <taxon>Actinomycetes</taxon>
        <taxon>Micrococcales</taxon>
        <taxon>Microbacteriaceae</taxon>
        <taxon>Herbiconiux</taxon>
    </lineage>
</organism>
<keyword evidence="2" id="KW-1185">Reference proteome</keyword>
<proteinExistence type="predicted"/>
<dbReference type="OrthoDB" id="505641at2"/>